<dbReference type="Proteomes" id="UP000261360">
    <property type="component" value="Unplaced"/>
</dbReference>
<organism evidence="7 8">
    <name type="scientific">Seriola lalandi dorsalis</name>
    <dbReference type="NCBI Taxonomy" id="1841481"/>
    <lineage>
        <taxon>Eukaryota</taxon>
        <taxon>Metazoa</taxon>
        <taxon>Chordata</taxon>
        <taxon>Craniata</taxon>
        <taxon>Vertebrata</taxon>
        <taxon>Euteleostomi</taxon>
        <taxon>Actinopterygii</taxon>
        <taxon>Neopterygii</taxon>
        <taxon>Teleostei</taxon>
        <taxon>Neoteleostei</taxon>
        <taxon>Acanthomorphata</taxon>
        <taxon>Carangaria</taxon>
        <taxon>Carangiformes</taxon>
        <taxon>Carangidae</taxon>
        <taxon>Seriola</taxon>
    </lineage>
</organism>
<dbReference type="InterPro" id="IPR018948">
    <property type="entry name" value="GTP-bd_TrmE_N"/>
</dbReference>
<dbReference type="AlphaFoldDB" id="A0A3B4WQ44"/>
<dbReference type="Gene3D" id="3.30.1360.120">
    <property type="entry name" value="Probable tRNA modification gtpase trme, domain 1"/>
    <property type="match status" value="1"/>
</dbReference>
<dbReference type="PANTHER" id="PTHR42714:SF2">
    <property type="entry name" value="TRNA MODIFICATION GTPASE GTPBP3, MITOCHONDRIAL"/>
    <property type="match status" value="1"/>
</dbReference>
<dbReference type="Pfam" id="PF10396">
    <property type="entry name" value="TrmE_N"/>
    <property type="match status" value="1"/>
</dbReference>
<evidence type="ECO:0000256" key="3">
    <source>
        <dbReference type="ARBA" id="ARBA00022694"/>
    </source>
</evidence>
<feature type="domain" description="GTP-binding protein TrmE N-terminal" evidence="6">
    <location>
        <begin position="44"/>
        <end position="162"/>
    </location>
</feature>
<dbReference type="GO" id="GO:0030488">
    <property type="term" value="P:tRNA methylation"/>
    <property type="evidence" value="ECO:0007669"/>
    <property type="project" value="TreeGrafter"/>
</dbReference>
<evidence type="ECO:0000313" key="8">
    <source>
        <dbReference type="Proteomes" id="UP000261360"/>
    </source>
</evidence>
<keyword evidence="3" id="KW-0819">tRNA processing</keyword>
<reference evidence="7" key="2">
    <citation type="submission" date="2025-09" db="UniProtKB">
        <authorList>
            <consortium name="Ensembl"/>
        </authorList>
    </citation>
    <scope>IDENTIFICATION</scope>
</reference>
<dbReference type="CDD" id="cd14858">
    <property type="entry name" value="TrmE_N"/>
    <property type="match status" value="1"/>
</dbReference>
<dbReference type="FunFam" id="3.30.1360.120:FF:000007">
    <property type="entry name" value="tRNA modification GTPase GTPBP3, mitochondrial"/>
    <property type="match status" value="1"/>
</dbReference>
<reference evidence="7" key="1">
    <citation type="submission" date="2025-08" db="UniProtKB">
        <authorList>
            <consortium name="Ensembl"/>
        </authorList>
    </citation>
    <scope>IDENTIFICATION</scope>
</reference>
<dbReference type="GO" id="GO:0002098">
    <property type="term" value="P:tRNA wobble uridine modification"/>
    <property type="evidence" value="ECO:0007669"/>
    <property type="project" value="TreeGrafter"/>
</dbReference>
<evidence type="ECO:0000256" key="4">
    <source>
        <dbReference type="ARBA" id="ARBA00022741"/>
    </source>
</evidence>
<dbReference type="InterPro" id="IPR027266">
    <property type="entry name" value="TrmE/GcvT-like"/>
</dbReference>
<dbReference type="GO" id="GO:0005525">
    <property type="term" value="F:GTP binding"/>
    <property type="evidence" value="ECO:0007669"/>
    <property type="project" value="UniProtKB-KW"/>
</dbReference>
<evidence type="ECO:0000256" key="5">
    <source>
        <dbReference type="ARBA" id="ARBA00023134"/>
    </source>
</evidence>
<dbReference type="SUPFAM" id="SSF103025">
    <property type="entry name" value="Folate-binding domain"/>
    <property type="match status" value="1"/>
</dbReference>
<dbReference type="GeneTree" id="ENSGT00390000016851"/>
<accession>A0A3B4WQ44</accession>
<dbReference type="Ensembl" id="ENSSLDT00000003506.1">
    <property type="protein sequence ID" value="ENSSLDP00000003388.1"/>
    <property type="gene ID" value="ENSSLDG00000002467.1"/>
</dbReference>
<evidence type="ECO:0000256" key="2">
    <source>
        <dbReference type="ARBA" id="ARBA00011043"/>
    </source>
</evidence>
<comment type="subcellular location">
    <subcellularLocation>
        <location evidence="1">Mitochondrion</location>
    </subcellularLocation>
</comment>
<evidence type="ECO:0000256" key="1">
    <source>
        <dbReference type="ARBA" id="ARBA00004173"/>
    </source>
</evidence>
<dbReference type="Gene3D" id="1.20.120.430">
    <property type="entry name" value="tRNA modification GTPase MnmE domain 2"/>
    <property type="match status" value="1"/>
</dbReference>
<protein>
    <submittedName>
        <fullName evidence="7">GTP binding protein 3, mitochondrial</fullName>
    </submittedName>
</protein>
<sequence>MFPFICRGIWRSAVHTLRISRRPPLCKPLSTCDGVPAGLADADTIFALSSGHGRCGVAVVRVSGPESATALRRMAGLTHSLPPPRTALLRSITDAQAKEVLDRGLVLWFPAPHSFTGEDSVEFHIHGGPAVITAVLQALGSVPGMRPAEAGEFTRRAFQAGKLGLTEVEGLGDLIHAETEAQRRQALRQMSGELGRLYQDWSHKLKRVGCPVLYYYCVYVLQCQSRY</sequence>
<name>A0A3B4WQ44_SERLL</name>
<proteinExistence type="inferred from homology"/>
<evidence type="ECO:0000313" key="7">
    <source>
        <dbReference type="Ensembl" id="ENSSLDP00000003388.1"/>
    </source>
</evidence>
<keyword evidence="8" id="KW-1185">Reference proteome</keyword>
<comment type="similarity">
    <text evidence="2">Belongs to the TRAFAC class TrmE-Era-EngA-EngB-Septin-like GTPase superfamily. TrmE GTPase family.</text>
</comment>
<dbReference type="PANTHER" id="PTHR42714">
    <property type="entry name" value="TRNA MODIFICATION GTPASE GTPBP3"/>
    <property type="match status" value="1"/>
</dbReference>
<keyword evidence="4" id="KW-0547">Nucleotide-binding</keyword>
<dbReference type="InterPro" id="IPR027368">
    <property type="entry name" value="MnmE_dom2"/>
</dbReference>
<evidence type="ECO:0000259" key="6">
    <source>
        <dbReference type="Pfam" id="PF10396"/>
    </source>
</evidence>
<dbReference type="GO" id="GO:0005739">
    <property type="term" value="C:mitochondrion"/>
    <property type="evidence" value="ECO:0007669"/>
    <property type="project" value="UniProtKB-SubCell"/>
</dbReference>
<keyword evidence="5" id="KW-0342">GTP-binding</keyword>
<dbReference type="SUPFAM" id="SSF116878">
    <property type="entry name" value="TrmE connector domain"/>
    <property type="match status" value="1"/>
</dbReference>